<name>A0A0H1BMY5_9EURO</name>
<keyword evidence="2" id="KW-1185">Reference proteome</keyword>
<dbReference type="STRING" id="2060906.A0A0H1BMY5"/>
<gene>
    <name evidence="1" type="ORF">EMPG_14096</name>
</gene>
<reference evidence="2" key="1">
    <citation type="journal article" date="2015" name="PLoS Genet.">
        <title>The dynamic genome and transcriptome of the human fungal pathogen Blastomyces and close relative Emmonsia.</title>
        <authorList>
            <person name="Munoz J.F."/>
            <person name="Gauthier G.M."/>
            <person name="Desjardins C.A."/>
            <person name="Gallo J.E."/>
            <person name="Holder J."/>
            <person name="Sullivan T.D."/>
            <person name="Marty A.J."/>
            <person name="Carmen J.C."/>
            <person name="Chen Z."/>
            <person name="Ding L."/>
            <person name="Gujja S."/>
            <person name="Magrini V."/>
            <person name="Misas E."/>
            <person name="Mitreva M."/>
            <person name="Priest M."/>
            <person name="Saif S."/>
            <person name="Whiston E.A."/>
            <person name="Young S."/>
            <person name="Zeng Q."/>
            <person name="Goldman W.E."/>
            <person name="Mardis E.R."/>
            <person name="Taylor J.W."/>
            <person name="McEwen J.G."/>
            <person name="Clay O.K."/>
            <person name="Klein B.S."/>
            <person name="Cuomo C.A."/>
        </authorList>
    </citation>
    <scope>NUCLEOTIDE SEQUENCE [LARGE SCALE GENOMIC DNA]</scope>
    <source>
        <strain evidence="2">UAMH 139</strain>
    </source>
</reference>
<protein>
    <submittedName>
        <fullName evidence="1">Uncharacterized protein</fullName>
    </submittedName>
</protein>
<dbReference type="Proteomes" id="UP000053573">
    <property type="component" value="Unassembled WGS sequence"/>
</dbReference>
<sequence>MRSQRYMSFIQVDEEALRSVVEGDLNDFMDGSWVHLVRADDHDFDRSANAEEEDDDGEEVDEGWIMIAADMIGPDFYDVIGPAPDDWYAFYSPPPGFVIY</sequence>
<proteinExistence type="predicted"/>
<evidence type="ECO:0000313" key="1">
    <source>
        <dbReference type="EMBL" id="KLJ10526.1"/>
    </source>
</evidence>
<comment type="caution">
    <text evidence="1">The sequence shown here is derived from an EMBL/GenBank/DDBJ whole genome shotgun (WGS) entry which is preliminary data.</text>
</comment>
<dbReference type="AlphaFoldDB" id="A0A0H1BMY5"/>
<accession>A0A0H1BMY5</accession>
<dbReference type="OrthoDB" id="4196034at2759"/>
<dbReference type="EMBL" id="LDEV01001993">
    <property type="protein sequence ID" value="KLJ10526.1"/>
    <property type="molecule type" value="Genomic_DNA"/>
</dbReference>
<organism evidence="1 2">
    <name type="scientific">Blastomyces silverae</name>
    <dbReference type="NCBI Taxonomy" id="2060906"/>
    <lineage>
        <taxon>Eukaryota</taxon>
        <taxon>Fungi</taxon>
        <taxon>Dikarya</taxon>
        <taxon>Ascomycota</taxon>
        <taxon>Pezizomycotina</taxon>
        <taxon>Eurotiomycetes</taxon>
        <taxon>Eurotiomycetidae</taxon>
        <taxon>Onygenales</taxon>
        <taxon>Ajellomycetaceae</taxon>
        <taxon>Blastomyces</taxon>
    </lineage>
</organism>
<evidence type="ECO:0000313" key="2">
    <source>
        <dbReference type="Proteomes" id="UP000053573"/>
    </source>
</evidence>